<sequence length="88" mass="9875">MAISGGLQHISLPSINHSFPLVNFTSLPSSLLNRNRPQKPPTTVAATTENVENVKDHQIWDHYPLNPMVVRLEPPSHHSFFQINLKNG</sequence>
<dbReference type="Proteomes" id="UP000011115">
    <property type="component" value="Unassembled WGS sequence"/>
</dbReference>
<dbReference type="Gramene" id="PGSC0003DMT400036534">
    <property type="protein sequence ID" value="PGSC0003DMT400036534"/>
    <property type="gene ID" value="PGSC0003DMG400014077"/>
</dbReference>
<proteinExistence type="predicted"/>
<accession>M1B3S8</accession>
<organism evidence="1 2">
    <name type="scientific">Solanum tuberosum</name>
    <name type="common">Potato</name>
    <dbReference type="NCBI Taxonomy" id="4113"/>
    <lineage>
        <taxon>Eukaryota</taxon>
        <taxon>Viridiplantae</taxon>
        <taxon>Streptophyta</taxon>
        <taxon>Embryophyta</taxon>
        <taxon>Tracheophyta</taxon>
        <taxon>Spermatophyta</taxon>
        <taxon>Magnoliopsida</taxon>
        <taxon>eudicotyledons</taxon>
        <taxon>Gunneridae</taxon>
        <taxon>Pentapetalae</taxon>
        <taxon>asterids</taxon>
        <taxon>lamiids</taxon>
        <taxon>Solanales</taxon>
        <taxon>Solanaceae</taxon>
        <taxon>Solanoideae</taxon>
        <taxon>Solaneae</taxon>
        <taxon>Solanum</taxon>
    </lineage>
</organism>
<dbReference type="PaxDb" id="4113-PGSC0003DMT400036534"/>
<evidence type="ECO:0000313" key="2">
    <source>
        <dbReference type="Proteomes" id="UP000011115"/>
    </source>
</evidence>
<reference evidence="1" key="2">
    <citation type="submission" date="2015-06" db="UniProtKB">
        <authorList>
            <consortium name="EnsemblPlants"/>
        </authorList>
    </citation>
    <scope>IDENTIFICATION</scope>
    <source>
        <strain evidence="1">DM1-3 516 R44</strain>
    </source>
</reference>
<keyword evidence="2" id="KW-1185">Reference proteome</keyword>
<dbReference type="AlphaFoldDB" id="M1B3S8"/>
<name>M1B3S8_SOLTU</name>
<dbReference type="HOGENOM" id="CLU_2473341_0_0_1"/>
<protein>
    <submittedName>
        <fullName evidence="1">Uncharacterized protein</fullName>
    </submittedName>
</protein>
<evidence type="ECO:0000313" key="1">
    <source>
        <dbReference type="EnsemblPlants" id="PGSC0003DMT400036534"/>
    </source>
</evidence>
<reference evidence="2" key="1">
    <citation type="journal article" date="2011" name="Nature">
        <title>Genome sequence and analysis of the tuber crop potato.</title>
        <authorList>
            <consortium name="The Potato Genome Sequencing Consortium"/>
        </authorList>
    </citation>
    <scope>NUCLEOTIDE SEQUENCE [LARGE SCALE GENOMIC DNA]</scope>
    <source>
        <strain evidence="2">cv. DM1-3 516 R44</strain>
    </source>
</reference>
<dbReference type="EnsemblPlants" id="PGSC0003DMT400036534">
    <property type="protein sequence ID" value="PGSC0003DMT400036534"/>
    <property type="gene ID" value="PGSC0003DMG400014077"/>
</dbReference>
<dbReference type="InParanoid" id="M1B3S8"/>